<gene>
    <name evidence="3" type="ORF">AMATHDRAFT_72467</name>
</gene>
<protein>
    <submittedName>
        <fullName evidence="3">Uncharacterized protein</fullName>
    </submittedName>
</protein>
<evidence type="ECO:0000256" key="2">
    <source>
        <dbReference type="SAM" id="MobiDB-lite"/>
    </source>
</evidence>
<organism evidence="3 4">
    <name type="scientific">Amanita thiersii Skay4041</name>
    <dbReference type="NCBI Taxonomy" id="703135"/>
    <lineage>
        <taxon>Eukaryota</taxon>
        <taxon>Fungi</taxon>
        <taxon>Dikarya</taxon>
        <taxon>Basidiomycota</taxon>
        <taxon>Agaricomycotina</taxon>
        <taxon>Agaricomycetes</taxon>
        <taxon>Agaricomycetidae</taxon>
        <taxon>Agaricales</taxon>
        <taxon>Pluteineae</taxon>
        <taxon>Amanitaceae</taxon>
        <taxon>Amanita</taxon>
    </lineage>
</organism>
<feature type="coiled-coil region" evidence="1">
    <location>
        <begin position="79"/>
        <end position="106"/>
    </location>
</feature>
<reference evidence="3 4" key="1">
    <citation type="submission" date="2014-02" db="EMBL/GenBank/DDBJ databases">
        <title>Transposable element dynamics among asymbiotic and ectomycorrhizal Amanita fungi.</title>
        <authorList>
            <consortium name="DOE Joint Genome Institute"/>
            <person name="Hess J."/>
            <person name="Skrede I."/>
            <person name="Wolfe B."/>
            <person name="LaButti K."/>
            <person name="Ohm R.A."/>
            <person name="Grigoriev I.V."/>
            <person name="Pringle A."/>
        </authorList>
    </citation>
    <scope>NUCLEOTIDE SEQUENCE [LARGE SCALE GENOMIC DNA]</scope>
    <source>
        <strain evidence="3 4">SKay4041</strain>
    </source>
</reference>
<proteinExistence type="predicted"/>
<keyword evidence="1" id="KW-0175">Coiled coil</keyword>
<keyword evidence="4" id="KW-1185">Reference proteome</keyword>
<accession>A0A2A9NYL0</accession>
<dbReference type="OrthoDB" id="3365514at2759"/>
<feature type="region of interest" description="Disordered" evidence="2">
    <location>
        <begin position="116"/>
        <end position="146"/>
    </location>
</feature>
<sequence>MPPPPVPENSNRHLILDPELRALTICFKNAVVSTAEIYSFYADRGKLYAHKHSYKPPDSLTASLGREIERYDQLCDSIESQLLRAIATLQRNLRREEQRKKDAAMAANKVMTHDEASATHIVSEEDSSTSVVPNSPLTSSSAPIGRRPSAISISSLQRPLIPPKLDLSSTSLRMSEDPSLFSSGLASPVTLAPKSARPMGQNEFPSELMAAFAPTTNNSSGSVDVDLTIEDESGGMPISLDPTAGSSADKPIELDLETMEIDIDLFGDSGENDSSSKATIEGLFSPGLEEGSFEKSNDEKQFLTRFSEVAATEIFSQNDKGASGGAQNMPSPGTILARFASDVNQDVSGSGGAFDISTLDLSNFSPGFFSNTNENDMTFMMDDLLSMGGHSADIKGNSSSNGP</sequence>
<dbReference type="EMBL" id="KZ301969">
    <property type="protein sequence ID" value="PFH54704.1"/>
    <property type="molecule type" value="Genomic_DNA"/>
</dbReference>
<evidence type="ECO:0000256" key="1">
    <source>
        <dbReference type="SAM" id="Coils"/>
    </source>
</evidence>
<name>A0A2A9NYL0_9AGAR</name>
<dbReference type="AlphaFoldDB" id="A0A2A9NYL0"/>
<feature type="compositionally biased region" description="Polar residues" evidence="2">
    <location>
        <begin position="128"/>
        <end position="142"/>
    </location>
</feature>
<evidence type="ECO:0000313" key="4">
    <source>
        <dbReference type="Proteomes" id="UP000242287"/>
    </source>
</evidence>
<dbReference type="Proteomes" id="UP000242287">
    <property type="component" value="Unassembled WGS sequence"/>
</dbReference>
<evidence type="ECO:0000313" key="3">
    <source>
        <dbReference type="EMBL" id="PFH54704.1"/>
    </source>
</evidence>